<gene>
    <name evidence="1" type="ORF">QG37_08112</name>
</gene>
<dbReference type="VEuPathDB" id="FungiDB:QG37_08112"/>
<dbReference type="Proteomes" id="UP000037122">
    <property type="component" value="Unassembled WGS sequence"/>
</dbReference>
<dbReference type="EMBL" id="LGST01000066">
    <property type="protein sequence ID" value="KND95777.1"/>
    <property type="molecule type" value="Genomic_DNA"/>
</dbReference>
<evidence type="ECO:0000313" key="2">
    <source>
        <dbReference type="Proteomes" id="UP000037122"/>
    </source>
</evidence>
<name>A0A0L0NNP7_CANAR</name>
<sequence>MYPQQGLDRRANGLPGKGREWRYLWKGLSGTQGSQAGEVKASHILYGQLLGKSQRHGVKNSRCATKGG</sequence>
<proteinExistence type="predicted"/>
<accession>A0A0L0NNP7</accession>
<evidence type="ECO:0000313" key="1">
    <source>
        <dbReference type="EMBL" id="KND95777.1"/>
    </source>
</evidence>
<protein>
    <submittedName>
        <fullName evidence="1">Uncharacterized protein</fullName>
    </submittedName>
</protein>
<reference evidence="2" key="1">
    <citation type="journal article" date="2015" name="BMC Genomics">
        <title>Draft genome of a commonly misdiagnosed multidrug resistant pathogen Candida auris.</title>
        <authorList>
            <person name="Chatterjee S."/>
            <person name="Alampalli S.V."/>
            <person name="Nageshan R.K."/>
            <person name="Chettiar S.T."/>
            <person name="Joshi S."/>
            <person name="Tatu U.S."/>
        </authorList>
    </citation>
    <scope>NUCLEOTIDE SEQUENCE [LARGE SCALE GENOMIC DNA]</scope>
    <source>
        <strain evidence="2">6684</strain>
    </source>
</reference>
<comment type="caution">
    <text evidence="1">The sequence shown here is derived from an EMBL/GenBank/DDBJ whole genome shotgun (WGS) entry which is preliminary data.</text>
</comment>
<dbReference type="AlphaFoldDB" id="A0A0L0NNP7"/>
<organism evidence="1 2">
    <name type="scientific">Candidozyma auris</name>
    <name type="common">Yeast</name>
    <name type="synonym">Candida auris</name>
    <dbReference type="NCBI Taxonomy" id="498019"/>
    <lineage>
        <taxon>Eukaryota</taxon>
        <taxon>Fungi</taxon>
        <taxon>Dikarya</taxon>
        <taxon>Ascomycota</taxon>
        <taxon>Saccharomycotina</taxon>
        <taxon>Pichiomycetes</taxon>
        <taxon>Metschnikowiaceae</taxon>
        <taxon>Candidozyma</taxon>
    </lineage>
</organism>